<keyword evidence="3" id="KW-0863">Zinc-finger</keyword>
<dbReference type="FunFam" id="3.30.160.60:FF:002343">
    <property type="entry name" value="Zinc finger protein 33A"/>
    <property type="match status" value="1"/>
</dbReference>
<dbReference type="PROSITE" id="PS50157">
    <property type="entry name" value="ZINC_FINGER_C2H2_2"/>
    <property type="match status" value="4"/>
</dbReference>
<dbReference type="PROSITE" id="PS00028">
    <property type="entry name" value="ZINC_FINGER_C2H2_1"/>
    <property type="match status" value="3"/>
</dbReference>
<dbReference type="PANTHER" id="PTHR24379:SF127">
    <property type="entry name" value="BLOODY FINGERS-RELATED"/>
    <property type="match status" value="1"/>
</dbReference>
<keyword evidence="1" id="KW-0479">Metal-binding</keyword>
<feature type="region of interest" description="Disordered" evidence="5">
    <location>
        <begin position="255"/>
        <end position="296"/>
    </location>
</feature>
<organism evidence="6">
    <name type="scientific">Cyprideis torosa</name>
    <dbReference type="NCBI Taxonomy" id="163714"/>
    <lineage>
        <taxon>Eukaryota</taxon>
        <taxon>Metazoa</taxon>
        <taxon>Ecdysozoa</taxon>
        <taxon>Arthropoda</taxon>
        <taxon>Crustacea</taxon>
        <taxon>Oligostraca</taxon>
        <taxon>Ostracoda</taxon>
        <taxon>Podocopa</taxon>
        <taxon>Podocopida</taxon>
        <taxon>Cytherocopina</taxon>
        <taxon>Cytheroidea</taxon>
        <taxon>Cytherideidae</taxon>
        <taxon>Cyprideis</taxon>
    </lineage>
</organism>
<dbReference type="GO" id="GO:0000981">
    <property type="term" value="F:DNA-binding transcription factor activity, RNA polymerase II-specific"/>
    <property type="evidence" value="ECO:0007669"/>
    <property type="project" value="TreeGrafter"/>
</dbReference>
<dbReference type="Pfam" id="PF00096">
    <property type="entry name" value="zf-C2H2"/>
    <property type="match status" value="1"/>
</dbReference>
<evidence type="ECO:0000256" key="1">
    <source>
        <dbReference type="ARBA" id="ARBA00022723"/>
    </source>
</evidence>
<dbReference type="GO" id="GO:0008270">
    <property type="term" value="F:zinc ion binding"/>
    <property type="evidence" value="ECO:0007669"/>
    <property type="project" value="UniProtKB-KW"/>
</dbReference>
<protein>
    <submittedName>
        <fullName evidence="6">Uncharacterized protein</fullName>
    </submittedName>
</protein>
<keyword evidence="2" id="KW-0677">Repeat</keyword>
<dbReference type="OrthoDB" id="427030at2759"/>
<sequence length="352" mass="38379">MASEIQKEPSALEAQSLDEVFHSTKLEDSDVLSVPNAFSGSGNAVPLQDVSPISMDNNNQTCDVTEDDGTVRKRKNSGGHCQQKKRFTCAVCGKSLSSKKSLQICGKSFARNHHLSAHKLTHAGEKPFDCRICGKTFRSKTGLRCHEKKHSEGNQSVCALCGEPFRLVDDLEKHLKWHIQGFRSKNGFRYHEKKHSEGNPSVCALCGELFRLVDDLEKHLKWHIRSSGVLVDILESDPVHVLNAPLLFSPSNPSSCPDSSPCSKNDAGGTGSSAPIHIEHTITGPPTLPAPSQPDYADVPSVDQMLLISRNHPPSPHFPYLSSSVMAQSIPPLVPTFPPSASGRTALPPQRF</sequence>
<dbReference type="GO" id="GO:0005634">
    <property type="term" value="C:nucleus"/>
    <property type="evidence" value="ECO:0007669"/>
    <property type="project" value="TreeGrafter"/>
</dbReference>
<dbReference type="InterPro" id="IPR036236">
    <property type="entry name" value="Znf_C2H2_sf"/>
</dbReference>
<keyword evidence="4" id="KW-0862">Zinc</keyword>
<feature type="compositionally biased region" description="Low complexity" evidence="5">
    <location>
        <begin position="255"/>
        <end position="266"/>
    </location>
</feature>
<evidence type="ECO:0000256" key="4">
    <source>
        <dbReference type="ARBA" id="ARBA00022833"/>
    </source>
</evidence>
<evidence type="ECO:0000256" key="2">
    <source>
        <dbReference type="ARBA" id="ARBA00022737"/>
    </source>
</evidence>
<dbReference type="Gene3D" id="3.30.160.60">
    <property type="entry name" value="Classic Zinc Finger"/>
    <property type="match status" value="3"/>
</dbReference>
<gene>
    <name evidence="6" type="ORF">CTOB1V02_LOCUS9851</name>
</gene>
<evidence type="ECO:0000256" key="5">
    <source>
        <dbReference type="SAM" id="MobiDB-lite"/>
    </source>
</evidence>
<dbReference type="InterPro" id="IPR013087">
    <property type="entry name" value="Znf_C2H2_type"/>
</dbReference>
<dbReference type="SUPFAM" id="SSF57667">
    <property type="entry name" value="beta-beta-alpha zinc fingers"/>
    <property type="match status" value="3"/>
</dbReference>
<dbReference type="EMBL" id="OB664115">
    <property type="protein sequence ID" value="CAD7232010.1"/>
    <property type="molecule type" value="Genomic_DNA"/>
</dbReference>
<dbReference type="Pfam" id="PF13894">
    <property type="entry name" value="zf-C2H2_4"/>
    <property type="match status" value="1"/>
</dbReference>
<dbReference type="PANTHER" id="PTHR24379">
    <property type="entry name" value="KRAB AND ZINC FINGER DOMAIN-CONTAINING"/>
    <property type="match status" value="1"/>
</dbReference>
<accession>A0A7R8WNT2</accession>
<dbReference type="SMART" id="SM00355">
    <property type="entry name" value="ZnF_C2H2"/>
    <property type="match status" value="4"/>
</dbReference>
<dbReference type="AlphaFoldDB" id="A0A7R8WNT2"/>
<dbReference type="GO" id="GO:0000977">
    <property type="term" value="F:RNA polymerase II transcription regulatory region sequence-specific DNA binding"/>
    <property type="evidence" value="ECO:0007669"/>
    <property type="project" value="TreeGrafter"/>
</dbReference>
<name>A0A7R8WNT2_9CRUS</name>
<proteinExistence type="predicted"/>
<evidence type="ECO:0000256" key="3">
    <source>
        <dbReference type="ARBA" id="ARBA00022771"/>
    </source>
</evidence>
<evidence type="ECO:0000313" key="6">
    <source>
        <dbReference type="EMBL" id="CAD7232010.1"/>
    </source>
</evidence>
<reference evidence="6" key="1">
    <citation type="submission" date="2020-11" db="EMBL/GenBank/DDBJ databases">
        <authorList>
            <person name="Tran Van P."/>
        </authorList>
    </citation>
    <scope>NUCLEOTIDE SEQUENCE</scope>
</reference>